<dbReference type="Gene3D" id="3.30.565.10">
    <property type="entry name" value="Histidine kinase-like ATPase, C-terminal domain"/>
    <property type="match status" value="1"/>
</dbReference>
<dbReference type="InterPro" id="IPR036890">
    <property type="entry name" value="HATPase_C_sf"/>
</dbReference>
<dbReference type="InterPro" id="IPR003661">
    <property type="entry name" value="HisK_dim/P_dom"/>
</dbReference>
<keyword evidence="12 14" id="KW-0472">Membrane</keyword>
<dbReference type="PROSITE" id="PS50885">
    <property type="entry name" value="HAMP"/>
    <property type="match status" value="1"/>
</dbReference>
<evidence type="ECO:0000256" key="10">
    <source>
        <dbReference type="ARBA" id="ARBA00022989"/>
    </source>
</evidence>
<evidence type="ECO:0000256" key="14">
    <source>
        <dbReference type="SAM" id="Phobius"/>
    </source>
</evidence>
<evidence type="ECO:0000259" key="15">
    <source>
        <dbReference type="PROSITE" id="PS50109"/>
    </source>
</evidence>
<evidence type="ECO:0000256" key="5">
    <source>
        <dbReference type="ARBA" id="ARBA00022679"/>
    </source>
</evidence>
<dbReference type="PRINTS" id="PR00344">
    <property type="entry name" value="BCTRLSENSOR"/>
</dbReference>
<dbReference type="Gene3D" id="1.10.287.130">
    <property type="match status" value="1"/>
</dbReference>
<evidence type="ECO:0000256" key="8">
    <source>
        <dbReference type="ARBA" id="ARBA00022777"/>
    </source>
</evidence>
<dbReference type="EMBL" id="FOTW01000006">
    <property type="protein sequence ID" value="SFL64075.1"/>
    <property type="molecule type" value="Genomic_DNA"/>
</dbReference>
<dbReference type="InterPro" id="IPR036097">
    <property type="entry name" value="HisK_dim/P_sf"/>
</dbReference>
<keyword evidence="11" id="KW-0902">Two-component regulatory system</keyword>
<evidence type="ECO:0000256" key="1">
    <source>
        <dbReference type="ARBA" id="ARBA00000085"/>
    </source>
</evidence>
<evidence type="ECO:0000256" key="11">
    <source>
        <dbReference type="ARBA" id="ARBA00023012"/>
    </source>
</evidence>
<organism evidence="17 18">
    <name type="scientific">Rugamonas rubra</name>
    <dbReference type="NCBI Taxonomy" id="758825"/>
    <lineage>
        <taxon>Bacteria</taxon>
        <taxon>Pseudomonadati</taxon>
        <taxon>Pseudomonadota</taxon>
        <taxon>Betaproteobacteria</taxon>
        <taxon>Burkholderiales</taxon>
        <taxon>Oxalobacteraceae</taxon>
        <taxon>Telluria group</taxon>
        <taxon>Rugamonas</taxon>
    </lineage>
</organism>
<dbReference type="Pfam" id="PF02518">
    <property type="entry name" value="HATPase_c"/>
    <property type="match status" value="1"/>
</dbReference>
<keyword evidence="8 17" id="KW-0418">Kinase</keyword>
<gene>
    <name evidence="17" type="ORF">SAMN02982985_00916</name>
</gene>
<reference evidence="17 18" key="1">
    <citation type="submission" date="2016-10" db="EMBL/GenBank/DDBJ databases">
        <authorList>
            <person name="de Groot N.N."/>
        </authorList>
    </citation>
    <scope>NUCLEOTIDE SEQUENCE [LARGE SCALE GENOMIC DNA]</scope>
    <source>
        <strain evidence="17 18">ATCC 43154</strain>
    </source>
</reference>
<evidence type="ECO:0000256" key="13">
    <source>
        <dbReference type="SAM" id="MobiDB-lite"/>
    </source>
</evidence>
<dbReference type="Pfam" id="PF00512">
    <property type="entry name" value="HisKA"/>
    <property type="match status" value="1"/>
</dbReference>
<keyword evidence="7" id="KW-0547">Nucleotide-binding</keyword>
<comment type="catalytic activity">
    <reaction evidence="1">
        <text>ATP + protein L-histidine = ADP + protein N-phospho-L-histidine.</text>
        <dbReference type="EC" id="2.7.13.3"/>
    </reaction>
</comment>
<keyword evidence="4" id="KW-0597">Phosphoprotein</keyword>
<evidence type="ECO:0000259" key="16">
    <source>
        <dbReference type="PROSITE" id="PS50885"/>
    </source>
</evidence>
<keyword evidence="10 14" id="KW-1133">Transmembrane helix</keyword>
<dbReference type="PANTHER" id="PTHR45436:SF14">
    <property type="entry name" value="SENSOR PROTEIN QSEC"/>
    <property type="match status" value="1"/>
</dbReference>
<dbReference type="CDD" id="cd00082">
    <property type="entry name" value="HisKA"/>
    <property type="match status" value="1"/>
</dbReference>
<keyword evidence="6 14" id="KW-0812">Transmembrane</keyword>
<dbReference type="PANTHER" id="PTHR45436">
    <property type="entry name" value="SENSOR HISTIDINE KINASE YKOH"/>
    <property type="match status" value="1"/>
</dbReference>
<keyword evidence="18" id="KW-1185">Reference proteome</keyword>
<evidence type="ECO:0000256" key="7">
    <source>
        <dbReference type="ARBA" id="ARBA00022741"/>
    </source>
</evidence>
<dbReference type="EC" id="2.7.13.3" evidence="3"/>
<dbReference type="AlphaFoldDB" id="A0A1I4JC03"/>
<name>A0A1I4JC03_9BURK</name>
<comment type="subcellular location">
    <subcellularLocation>
        <location evidence="2">Membrane</location>
        <topology evidence="2">Multi-pass membrane protein</topology>
    </subcellularLocation>
</comment>
<feature type="compositionally biased region" description="Low complexity" evidence="13">
    <location>
        <begin position="21"/>
        <end position="46"/>
    </location>
</feature>
<feature type="domain" description="HAMP" evidence="16">
    <location>
        <begin position="222"/>
        <end position="274"/>
    </location>
</feature>
<proteinExistence type="predicted"/>
<evidence type="ECO:0000256" key="9">
    <source>
        <dbReference type="ARBA" id="ARBA00022840"/>
    </source>
</evidence>
<evidence type="ECO:0000256" key="6">
    <source>
        <dbReference type="ARBA" id="ARBA00022692"/>
    </source>
</evidence>
<dbReference type="InterPro" id="IPR050428">
    <property type="entry name" value="TCS_sensor_his_kinase"/>
</dbReference>
<dbReference type="SMART" id="SM00387">
    <property type="entry name" value="HATPase_c"/>
    <property type="match status" value="1"/>
</dbReference>
<dbReference type="SMART" id="SM00388">
    <property type="entry name" value="HisKA"/>
    <property type="match status" value="1"/>
</dbReference>
<evidence type="ECO:0000313" key="18">
    <source>
        <dbReference type="Proteomes" id="UP000199470"/>
    </source>
</evidence>
<evidence type="ECO:0000256" key="4">
    <source>
        <dbReference type="ARBA" id="ARBA00022553"/>
    </source>
</evidence>
<keyword evidence="5" id="KW-0808">Transferase</keyword>
<dbReference type="InterPro" id="IPR003594">
    <property type="entry name" value="HATPase_dom"/>
</dbReference>
<protein>
    <recommendedName>
        <fullName evidence="3">histidine kinase</fullName>
        <ecNumber evidence="3">2.7.13.3</ecNumber>
    </recommendedName>
</protein>
<accession>A0A1I4JC03</accession>
<feature type="transmembrane region" description="Helical" evidence="14">
    <location>
        <begin position="198"/>
        <end position="221"/>
    </location>
</feature>
<dbReference type="PROSITE" id="PS50109">
    <property type="entry name" value="HIS_KIN"/>
    <property type="match status" value="1"/>
</dbReference>
<dbReference type="GO" id="GO:0000155">
    <property type="term" value="F:phosphorelay sensor kinase activity"/>
    <property type="evidence" value="ECO:0007669"/>
    <property type="project" value="InterPro"/>
</dbReference>
<dbReference type="GO" id="GO:0005524">
    <property type="term" value="F:ATP binding"/>
    <property type="evidence" value="ECO:0007669"/>
    <property type="project" value="UniProtKB-KW"/>
</dbReference>
<evidence type="ECO:0000256" key="3">
    <source>
        <dbReference type="ARBA" id="ARBA00012438"/>
    </source>
</evidence>
<dbReference type="STRING" id="758825.SAMN02982985_00916"/>
<dbReference type="InterPro" id="IPR004358">
    <property type="entry name" value="Sig_transdc_His_kin-like_C"/>
</dbReference>
<feature type="region of interest" description="Disordered" evidence="13">
    <location>
        <begin position="1"/>
        <end position="55"/>
    </location>
</feature>
<dbReference type="SUPFAM" id="SSF55874">
    <property type="entry name" value="ATPase domain of HSP90 chaperone/DNA topoisomerase II/histidine kinase"/>
    <property type="match status" value="1"/>
</dbReference>
<dbReference type="GO" id="GO:0005886">
    <property type="term" value="C:plasma membrane"/>
    <property type="evidence" value="ECO:0007669"/>
    <property type="project" value="TreeGrafter"/>
</dbReference>
<dbReference type="InterPro" id="IPR005467">
    <property type="entry name" value="His_kinase_dom"/>
</dbReference>
<dbReference type="SUPFAM" id="SSF47384">
    <property type="entry name" value="Homodimeric domain of signal transducing histidine kinase"/>
    <property type="match status" value="1"/>
</dbReference>
<evidence type="ECO:0000256" key="12">
    <source>
        <dbReference type="ARBA" id="ARBA00023136"/>
    </source>
</evidence>
<feature type="transmembrane region" description="Helical" evidence="14">
    <location>
        <begin position="67"/>
        <end position="87"/>
    </location>
</feature>
<sequence length="502" mass="53026">MSSLISGQGGAPAAELNADPAVAKAAEQGADQAEAPAGGAAGGKPARSSRLPKVPRVSVSHSLRGRLLWFLLAAITMAAIAQAMIAYRSALYDADQIFDYHMQQMALSLRSGAPLSNNAVGPVTDPENNDLVVQVWTPDGVQVFRSLSRAALPQRAVLGFSNVKANGTTYRIFSVQTSNQTVQVAQDMAVRQRMAGTLALRTVGPIAVMAPVLMLVVWWVVSGSLAPVARVRRQVAARQADDLSPVSDEDLPDEVRPLVQELNLLFGRVKTAFDAQQHFVADAAHELRSPLAALKLQVLSLERAADPAARAVAVGRVSAGIERATRLVEQLLVLARQEASLAAEVKLEPLNLSELAKRTLGDLAGTAQARQIDLGLHHADAQADVAGHADALIILLRNLVDNAVKYTPAGGSVDLEVSRQADGRVVLLVEDSGPGIPAEERERVFSRFYRVPGSAAGGSGLGLAIIKSIAERHGAKLALEGSERLGGLRVRVDFPAPRPVSG</sequence>
<evidence type="ECO:0000256" key="2">
    <source>
        <dbReference type="ARBA" id="ARBA00004141"/>
    </source>
</evidence>
<feature type="domain" description="Histidine kinase" evidence="15">
    <location>
        <begin position="282"/>
        <end position="498"/>
    </location>
</feature>
<dbReference type="Proteomes" id="UP000199470">
    <property type="component" value="Unassembled WGS sequence"/>
</dbReference>
<dbReference type="InterPro" id="IPR003660">
    <property type="entry name" value="HAMP_dom"/>
</dbReference>
<keyword evidence="9" id="KW-0067">ATP-binding</keyword>
<evidence type="ECO:0000313" key="17">
    <source>
        <dbReference type="EMBL" id="SFL64075.1"/>
    </source>
</evidence>